<evidence type="ECO:0000256" key="2">
    <source>
        <dbReference type="ARBA" id="ARBA00023015"/>
    </source>
</evidence>
<dbReference type="GO" id="GO:0000981">
    <property type="term" value="F:DNA-binding transcription factor activity, RNA polymerase II-specific"/>
    <property type="evidence" value="ECO:0007669"/>
    <property type="project" value="TreeGrafter"/>
</dbReference>
<dbReference type="Gene3D" id="6.10.140.920">
    <property type="match status" value="1"/>
</dbReference>
<keyword evidence="9" id="KW-1185">Reference proteome</keyword>
<keyword evidence="2" id="KW-0805">Transcription regulation</keyword>
<dbReference type="GO" id="GO:0046983">
    <property type="term" value="F:protein dimerization activity"/>
    <property type="evidence" value="ECO:0007669"/>
    <property type="project" value="InterPro"/>
</dbReference>
<evidence type="ECO:0000256" key="3">
    <source>
        <dbReference type="ARBA" id="ARBA00023125"/>
    </source>
</evidence>
<evidence type="ECO:0000256" key="4">
    <source>
        <dbReference type="ARBA" id="ARBA00023163"/>
    </source>
</evidence>
<gene>
    <name evidence="8" type="ORF">KK1_007947</name>
</gene>
<dbReference type="PANTHER" id="PTHR11945">
    <property type="entry name" value="MADS BOX PROTEIN"/>
    <property type="match status" value="1"/>
</dbReference>
<evidence type="ECO:0000256" key="6">
    <source>
        <dbReference type="SAM" id="Coils"/>
    </source>
</evidence>
<dbReference type="SMART" id="SM00432">
    <property type="entry name" value="MADS"/>
    <property type="match status" value="1"/>
</dbReference>
<feature type="domain" description="MADS-box" evidence="7">
    <location>
        <begin position="1"/>
        <end position="54"/>
    </location>
</feature>
<dbReference type="CDD" id="cd00265">
    <property type="entry name" value="MADS_MEF2_like"/>
    <property type="match status" value="1"/>
</dbReference>
<dbReference type="Pfam" id="PF00319">
    <property type="entry name" value="SRF-TF"/>
    <property type="match status" value="1"/>
</dbReference>
<keyword evidence="4" id="KW-0804">Transcription</keyword>
<evidence type="ECO:0000313" key="8">
    <source>
        <dbReference type="EMBL" id="KYP75241.1"/>
    </source>
</evidence>
<dbReference type="OMA" id="PHAWNPG"/>
<evidence type="ECO:0000259" key="7">
    <source>
        <dbReference type="PROSITE" id="PS50066"/>
    </source>
</evidence>
<accession>A0A151U7N6</accession>
<keyword evidence="5" id="KW-0539">Nucleus</keyword>
<evidence type="ECO:0000313" key="9">
    <source>
        <dbReference type="Proteomes" id="UP000075243"/>
    </source>
</evidence>
<feature type="coiled-coil region" evidence="6">
    <location>
        <begin position="85"/>
        <end position="154"/>
    </location>
</feature>
<protein>
    <submittedName>
        <fullName evidence="8">Agamous-like MADS-box protein AGL62</fullName>
    </submittedName>
</protein>
<keyword evidence="6" id="KW-0175">Coiled coil</keyword>
<dbReference type="FunFam" id="3.40.1810.10:FF:000006">
    <property type="entry name" value="Agamous-like MADS-box protein AGL62"/>
    <property type="match status" value="1"/>
</dbReference>
<dbReference type="GO" id="GO:0045944">
    <property type="term" value="P:positive regulation of transcription by RNA polymerase II"/>
    <property type="evidence" value="ECO:0007669"/>
    <property type="project" value="InterPro"/>
</dbReference>
<dbReference type="Gene3D" id="3.40.1810.10">
    <property type="entry name" value="Transcription factor, MADS-box"/>
    <property type="match status" value="1"/>
</dbReference>
<comment type="subcellular location">
    <subcellularLocation>
        <location evidence="1">Nucleus</location>
    </subcellularLocation>
</comment>
<dbReference type="GO" id="GO:0005634">
    <property type="term" value="C:nucleus"/>
    <property type="evidence" value="ECO:0007669"/>
    <property type="project" value="UniProtKB-SubCell"/>
</dbReference>
<sequence>MKKMSNESNLQVTFSKRRSGLFKKASELCTLCGADVALVVFSPGDKVFSFGHPNVDAVIDRYLARAPQPNTGTMHFIEAHRVANVRDLNVQLTQINGQLESERKRADELARLKRATQAQLWWASPIDDMSRVQLDQYKVALEELKKHVARLADRAMLQSAANPSHHHHHFFPGASSSSNVVNQPHNPQMFPPQMIQPSMLQNYMFPDGTIMHPNGFNNMGFGPGNGGFF</sequence>
<dbReference type="GO" id="GO:0000978">
    <property type="term" value="F:RNA polymerase II cis-regulatory region sequence-specific DNA binding"/>
    <property type="evidence" value="ECO:0007669"/>
    <property type="project" value="TreeGrafter"/>
</dbReference>
<keyword evidence="3" id="KW-0238">DNA-binding</keyword>
<dbReference type="InterPro" id="IPR002100">
    <property type="entry name" value="TF_MADSbox"/>
</dbReference>
<dbReference type="InterPro" id="IPR036879">
    <property type="entry name" value="TF_MADSbox_sf"/>
</dbReference>
<dbReference type="EMBL" id="CM003604">
    <property type="protein sequence ID" value="KYP75241.1"/>
    <property type="molecule type" value="Genomic_DNA"/>
</dbReference>
<dbReference type="Gramene" id="C.cajan_07734.t">
    <property type="protein sequence ID" value="C.cajan_07734.t.cds1"/>
    <property type="gene ID" value="C.cajan_07734"/>
</dbReference>
<organism evidence="8 9">
    <name type="scientific">Cajanus cajan</name>
    <name type="common">Pigeon pea</name>
    <name type="synonym">Cajanus indicus</name>
    <dbReference type="NCBI Taxonomy" id="3821"/>
    <lineage>
        <taxon>Eukaryota</taxon>
        <taxon>Viridiplantae</taxon>
        <taxon>Streptophyta</taxon>
        <taxon>Embryophyta</taxon>
        <taxon>Tracheophyta</taxon>
        <taxon>Spermatophyta</taxon>
        <taxon>Magnoliopsida</taxon>
        <taxon>eudicotyledons</taxon>
        <taxon>Gunneridae</taxon>
        <taxon>Pentapetalae</taxon>
        <taxon>rosids</taxon>
        <taxon>fabids</taxon>
        <taxon>Fabales</taxon>
        <taxon>Fabaceae</taxon>
        <taxon>Papilionoideae</taxon>
        <taxon>50 kb inversion clade</taxon>
        <taxon>NPAAA clade</taxon>
        <taxon>indigoferoid/millettioid clade</taxon>
        <taxon>Phaseoleae</taxon>
        <taxon>Cajanus</taxon>
    </lineage>
</organism>
<proteinExistence type="predicted"/>
<name>A0A151U7N6_CAJCA</name>
<dbReference type="PRINTS" id="PR00404">
    <property type="entry name" value="MADSDOMAIN"/>
</dbReference>
<dbReference type="Proteomes" id="UP000075243">
    <property type="component" value="Chromosome 2"/>
</dbReference>
<dbReference type="PROSITE" id="PS50066">
    <property type="entry name" value="MADS_BOX_2"/>
    <property type="match status" value="1"/>
</dbReference>
<dbReference type="SUPFAM" id="SSF55455">
    <property type="entry name" value="SRF-like"/>
    <property type="match status" value="1"/>
</dbReference>
<evidence type="ECO:0000256" key="5">
    <source>
        <dbReference type="ARBA" id="ARBA00023242"/>
    </source>
</evidence>
<dbReference type="AlphaFoldDB" id="A0A151U7N6"/>
<dbReference type="PANTHER" id="PTHR11945:SF818">
    <property type="entry name" value="AGAMOUS-LIKE MADS-BOX PROTEIN AGL62"/>
    <property type="match status" value="1"/>
</dbReference>
<evidence type="ECO:0000256" key="1">
    <source>
        <dbReference type="ARBA" id="ARBA00004123"/>
    </source>
</evidence>
<reference evidence="8 9" key="1">
    <citation type="journal article" date="2012" name="Nat. Biotechnol.">
        <title>Draft genome sequence of pigeonpea (Cajanus cajan), an orphan legume crop of resource-poor farmers.</title>
        <authorList>
            <person name="Varshney R.K."/>
            <person name="Chen W."/>
            <person name="Li Y."/>
            <person name="Bharti A.K."/>
            <person name="Saxena R.K."/>
            <person name="Schlueter J.A."/>
            <person name="Donoghue M.T."/>
            <person name="Azam S."/>
            <person name="Fan G."/>
            <person name="Whaley A.M."/>
            <person name="Farmer A.D."/>
            <person name="Sheridan J."/>
            <person name="Iwata A."/>
            <person name="Tuteja R."/>
            <person name="Penmetsa R.V."/>
            <person name="Wu W."/>
            <person name="Upadhyaya H.D."/>
            <person name="Yang S.P."/>
            <person name="Shah T."/>
            <person name="Saxena K.B."/>
            <person name="Michael T."/>
            <person name="McCombie W.R."/>
            <person name="Yang B."/>
            <person name="Zhang G."/>
            <person name="Yang H."/>
            <person name="Wang J."/>
            <person name="Spillane C."/>
            <person name="Cook D.R."/>
            <person name="May G.D."/>
            <person name="Xu X."/>
            <person name="Jackson S.A."/>
        </authorList>
    </citation>
    <scope>NUCLEOTIDE SEQUENCE [LARGE SCALE GENOMIC DNA]</scope>
    <source>
        <strain evidence="9">cv. Asha</strain>
    </source>
</reference>
<dbReference type="InterPro" id="IPR033896">
    <property type="entry name" value="MEF2-like_N"/>
</dbReference>